<feature type="chain" id="PRO_5041397457" evidence="1">
    <location>
        <begin position="19"/>
        <end position="437"/>
    </location>
</feature>
<keyword evidence="3" id="KW-1185">Reference proteome</keyword>
<gene>
    <name evidence="2" type="ORF">NLU13_3299</name>
</gene>
<name>A0AA39GMG7_SARSR</name>
<dbReference type="EMBL" id="JAPDFR010000002">
    <property type="protein sequence ID" value="KAK0389726.1"/>
    <property type="molecule type" value="Genomic_DNA"/>
</dbReference>
<feature type="signal peptide" evidence="1">
    <location>
        <begin position="1"/>
        <end position="18"/>
    </location>
</feature>
<dbReference type="Pfam" id="PF15892">
    <property type="entry name" value="BNR_4"/>
    <property type="match status" value="1"/>
</dbReference>
<sequence>MKSFSGLCFFTFGQSVLANIVPGSLKTVSTATDNNNQAAWWTPLDEAGGYTWLGYTRDPPSGSKANNNVMIARVDISTGEIIRDCVRATSTSDCSLFADDLGHNQPSVGVDGDGFVHVFTSMHNTAWRYFRSREPYSSTTLVSASADMPDSTVLITYPVIKRDAAGDLWLMVRGEASGDTSARGGYLYHYETKAKTWTRVARFAYRTGFAVYPDDIQFSSDGDVHLQWEWSKYPSSVGRHEGSYLRYRPSTGKFRTITGDEVSVPVTQSTPNLVFQPLTSSEIYQNVNSDPPILQSAKMALYEDSSGAVHVQHAYRFQNETSGPWQIRRARSTGTASSPWTREIVQPSPDTTAALGITHDGTTVRIYYCRKSGSAWVLEKDGTAAWSNTELAAVKGKKVERLQAIMRADGTDVLYLAAPTNVDSTTGSLYLLDVGGR</sequence>
<dbReference type="Proteomes" id="UP001175261">
    <property type="component" value="Unassembled WGS sequence"/>
</dbReference>
<evidence type="ECO:0000256" key="1">
    <source>
        <dbReference type="SAM" id="SignalP"/>
    </source>
</evidence>
<protein>
    <submittedName>
        <fullName evidence="2">Uncharacterized protein</fullName>
    </submittedName>
</protein>
<dbReference type="AlphaFoldDB" id="A0AA39GMG7"/>
<evidence type="ECO:0000313" key="2">
    <source>
        <dbReference type="EMBL" id="KAK0389726.1"/>
    </source>
</evidence>
<comment type="caution">
    <text evidence="2">The sequence shown here is derived from an EMBL/GenBank/DDBJ whole genome shotgun (WGS) entry which is preliminary data.</text>
</comment>
<keyword evidence="1" id="KW-0732">Signal</keyword>
<proteinExistence type="predicted"/>
<reference evidence="2" key="1">
    <citation type="submission" date="2022-10" db="EMBL/GenBank/DDBJ databases">
        <title>Determination and structural analysis of whole genome sequence of Sarocladium strictum F4-1.</title>
        <authorList>
            <person name="Hu L."/>
            <person name="Jiang Y."/>
        </authorList>
    </citation>
    <scope>NUCLEOTIDE SEQUENCE</scope>
    <source>
        <strain evidence="2">F4-1</strain>
    </source>
</reference>
<evidence type="ECO:0000313" key="3">
    <source>
        <dbReference type="Proteomes" id="UP001175261"/>
    </source>
</evidence>
<organism evidence="2 3">
    <name type="scientific">Sarocladium strictum</name>
    <name type="common">Black bundle disease fungus</name>
    <name type="synonym">Acremonium strictum</name>
    <dbReference type="NCBI Taxonomy" id="5046"/>
    <lineage>
        <taxon>Eukaryota</taxon>
        <taxon>Fungi</taxon>
        <taxon>Dikarya</taxon>
        <taxon>Ascomycota</taxon>
        <taxon>Pezizomycotina</taxon>
        <taxon>Sordariomycetes</taxon>
        <taxon>Hypocreomycetidae</taxon>
        <taxon>Hypocreales</taxon>
        <taxon>Sarocladiaceae</taxon>
        <taxon>Sarocladium</taxon>
    </lineage>
</organism>
<accession>A0AA39GMG7</accession>